<organism evidence="1 2">
    <name type="scientific">Citrus clementina</name>
    <name type="common">Clementine</name>
    <name type="synonym">Citrus deliciosa x Citrus sinensis</name>
    <dbReference type="NCBI Taxonomy" id="85681"/>
    <lineage>
        <taxon>Eukaryota</taxon>
        <taxon>Viridiplantae</taxon>
        <taxon>Streptophyta</taxon>
        <taxon>Embryophyta</taxon>
        <taxon>Tracheophyta</taxon>
        <taxon>Spermatophyta</taxon>
        <taxon>Magnoliopsida</taxon>
        <taxon>eudicotyledons</taxon>
        <taxon>Gunneridae</taxon>
        <taxon>Pentapetalae</taxon>
        <taxon>rosids</taxon>
        <taxon>malvids</taxon>
        <taxon>Sapindales</taxon>
        <taxon>Rutaceae</taxon>
        <taxon>Aurantioideae</taxon>
        <taxon>Citrus</taxon>
    </lineage>
</organism>
<name>V4VQJ2_CITCL</name>
<dbReference type="InParanoid" id="V4VQJ2"/>
<proteinExistence type="predicted"/>
<keyword evidence="2" id="KW-1185">Reference proteome</keyword>
<protein>
    <submittedName>
        <fullName evidence="1">Uncharacterized protein</fullName>
    </submittedName>
</protein>
<reference evidence="1 2" key="1">
    <citation type="submission" date="2013-10" db="EMBL/GenBank/DDBJ databases">
        <authorList>
            <consortium name="International Citrus Genome Consortium"/>
            <person name="Jenkins J."/>
            <person name="Schmutz J."/>
            <person name="Prochnik S."/>
            <person name="Rokhsar D."/>
            <person name="Gmitter F."/>
            <person name="Ollitrault P."/>
            <person name="Machado M."/>
            <person name="Talon M."/>
            <person name="Wincker P."/>
            <person name="Jaillon O."/>
            <person name="Morgante M."/>
        </authorList>
    </citation>
    <scope>NUCLEOTIDE SEQUENCE</scope>
    <source>
        <strain evidence="2">cv. Clemenules</strain>
    </source>
</reference>
<evidence type="ECO:0000313" key="1">
    <source>
        <dbReference type="EMBL" id="ESR55234.1"/>
    </source>
</evidence>
<dbReference type="KEGG" id="cic:CICLE_v100186881m"/>
<evidence type="ECO:0000313" key="2">
    <source>
        <dbReference type="Proteomes" id="UP000030687"/>
    </source>
</evidence>
<dbReference type="EMBL" id="KI536661">
    <property type="protein sequence ID" value="ESR55234.1"/>
    <property type="molecule type" value="Genomic_DNA"/>
</dbReference>
<gene>
    <name evidence="1" type="ORF">CICLE_v100186881mg</name>
</gene>
<dbReference type="Gramene" id="ESR55234">
    <property type="protein sequence ID" value="ESR55234"/>
    <property type="gene ID" value="CICLE_v100186881mg"/>
</dbReference>
<dbReference type="AlphaFoldDB" id="V4VQJ2"/>
<feature type="non-terminal residue" evidence="1">
    <location>
        <position position="1"/>
    </location>
</feature>
<accession>V4VQJ2</accession>
<dbReference type="Proteomes" id="UP000030687">
    <property type="component" value="Unassembled WGS sequence"/>
</dbReference>
<sequence>RPVICFVQYEFQEWSGEIHAVLRRKKIYFLQVL</sequence>